<gene>
    <name evidence="1" type="ORF">ATK86_0974</name>
</gene>
<name>A0A2N3WYK4_9NOCA</name>
<dbReference type="AlphaFoldDB" id="A0A2N3WYK4"/>
<proteinExistence type="predicted"/>
<sequence>MTATFTRTSLRENKPGPCVRRDIVLIPPQRRDR</sequence>
<keyword evidence="2" id="KW-1185">Reference proteome</keyword>
<organism evidence="1 2">
    <name type="scientific">Nocardia fluminea</name>
    <dbReference type="NCBI Taxonomy" id="134984"/>
    <lineage>
        <taxon>Bacteria</taxon>
        <taxon>Bacillati</taxon>
        <taxon>Actinomycetota</taxon>
        <taxon>Actinomycetes</taxon>
        <taxon>Mycobacteriales</taxon>
        <taxon>Nocardiaceae</taxon>
        <taxon>Nocardia</taxon>
    </lineage>
</organism>
<dbReference type="EMBL" id="PJMW01000001">
    <property type="protein sequence ID" value="PKV98940.1"/>
    <property type="molecule type" value="Genomic_DNA"/>
</dbReference>
<accession>A0A2N3WYK4</accession>
<comment type="caution">
    <text evidence="1">The sequence shown here is derived from an EMBL/GenBank/DDBJ whole genome shotgun (WGS) entry which is preliminary data.</text>
</comment>
<reference evidence="1 2" key="1">
    <citation type="submission" date="2017-12" db="EMBL/GenBank/DDBJ databases">
        <title>Sequencing the genomes of 1000 Actinobacteria strains.</title>
        <authorList>
            <person name="Klenk H.-P."/>
        </authorList>
    </citation>
    <scope>NUCLEOTIDE SEQUENCE [LARGE SCALE GENOMIC DNA]</scope>
    <source>
        <strain evidence="1 2">DSM 44489</strain>
    </source>
</reference>
<evidence type="ECO:0000313" key="1">
    <source>
        <dbReference type="EMBL" id="PKV98940.1"/>
    </source>
</evidence>
<evidence type="ECO:0000313" key="2">
    <source>
        <dbReference type="Proteomes" id="UP000233766"/>
    </source>
</evidence>
<dbReference type="Proteomes" id="UP000233766">
    <property type="component" value="Unassembled WGS sequence"/>
</dbReference>
<protein>
    <submittedName>
        <fullName evidence="1">Uncharacterized protein</fullName>
    </submittedName>
</protein>